<feature type="region of interest" description="Disordered" evidence="3">
    <location>
        <begin position="640"/>
        <end position="714"/>
    </location>
</feature>
<dbReference type="Pfam" id="PF13041">
    <property type="entry name" value="PPR_2"/>
    <property type="match status" value="1"/>
</dbReference>
<evidence type="ECO:0000256" key="3">
    <source>
        <dbReference type="SAM" id="MobiDB-lite"/>
    </source>
</evidence>
<feature type="repeat" description="PPR" evidence="2">
    <location>
        <begin position="134"/>
        <end position="168"/>
    </location>
</feature>
<feature type="region of interest" description="Disordered" evidence="3">
    <location>
        <begin position="54"/>
        <end position="88"/>
    </location>
</feature>
<name>A0ABR4BP26_9LECA</name>
<proteinExistence type="predicted"/>
<sequence>MLERKAYIRRCIRILFADDTPRRLHSPHHLLSKHHHHQPAAWTRRSYATEAIPFEDVPSRGPDLPAGPPTPYAGRSNRPTKEEDSPYKKSALEEEVRWLKDPLKLGDHTVSLLRADNFRKALEIVRIASRDVQCTVSWNHLVDYEMSKGRVQNATKVYNEMKKRAQQPDAHTFTTLLRGFAWHAKFPLSAPRALAIYFSMYNENSPVKPNIIHTNAVLKVCALAGDIDGLLGVAAKLPSRGADAPNNFTFTTILNAIRSAAAGDISGEKASPAKRERTIQAVLQGRKLWEEIRDRWVNGDLYLDEELVCAMGRLLLLGDNKQDWDDILSLVEQTMNTRRQAPRLGDSDKNPAAHENEALGPPEDSIEGNVELQTLLPPQDHSRADDEDGLLTPMGNAFAPIPAGPGRNQAAAVRPGHNALSMLIYACMRLNLTHAAQNYWGILTNPDGQYNIKPDSENYHTYLRLLRLQRASRLAVELLEEMKHGKLDARVQLQTKTFRIALSCCVRDKKNKNALAHAAKLVRMMTDTLPHPDARALSMYLELAMSQPSRDWRILMGVIRGTELGTRNLRSLLAYDPKGDKKQSEEDVQALVRGLIGAFDVVLDLGNEEMEQEEKVRCREQRHTLKAYVTKFSNRRVAENSYRKANSRSDHIVEENEDEDADDSDNRKVDSRAYTSPGFDTGSYQRFKSRHRVGKRVERREREKRAIGRRNVGR</sequence>
<keyword evidence="5" id="KW-1185">Reference proteome</keyword>
<feature type="compositionally biased region" description="Basic and acidic residues" evidence="3">
    <location>
        <begin position="345"/>
        <end position="357"/>
    </location>
</feature>
<dbReference type="InterPro" id="IPR011990">
    <property type="entry name" value="TPR-like_helical_dom_sf"/>
</dbReference>
<dbReference type="Proteomes" id="UP001590951">
    <property type="component" value="Unassembled WGS sequence"/>
</dbReference>
<evidence type="ECO:0000313" key="5">
    <source>
        <dbReference type="Proteomes" id="UP001590951"/>
    </source>
</evidence>
<evidence type="ECO:0008006" key="6">
    <source>
        <dbReference type="Google" id="ProtNLM"/>
    </source>
</evidence>
<accession>A0ABR4BP26</accession>
<evidence type="ECO:0000256" key="1">
    <source>
        <dbReference type="ARBA" id="ARBA00022737"/>
    </source>
</evidence>
<reference evidence="4 5" key="1">
    <citation type="submission" date="2024-09" db="EMBL/GenBank/DDBJ databases">
        <title>Rethinking Asexuality: The Enigmatic Case of Functional Sexual Genes in Lepraria (Stereocaulaceae).</title>
        <authorList>
            <person name="Doellman M."/>
            <person name="Sun Y."/>
            <person name="Barcenas-Pena A."/>
            <person name="Lumbsch H.T."/>
            <person name="Grewe F."/>
        </authorList>
    </citation>
    <scope>NUCLEOTIDE SEQUENCE [LARGE SCALE GENOMIC DNA]</scope>
    <source>
        <strain evidence="4 5">Grewe 0041</strain>
    </source>
</reference>
<dbReference type="PROSITE" id="PS51375">
    <property type="entry name" value="PPR"/>
    <property type="match status" value="1"/>
</dbReference>
<evidence type="ECO:0000256" key="2">
    <source>
        <dbReference type="PROSITE-ProRule" id="PRU00708"/>
    </source>
</evidence>
<dbReference type="InterPro" id="IPR051222">
    <property type="entry name" value="PPR/CCM1_RNA-binding"/>
</dbReference>
<dbReference type="InterPro" id="IPR002885">
    <property type="entry name" value="PPR_rpt"/>
</dbReference>
<comment type="caution">
    <text evidence="4">The sequence shown here is derived from an EMBL/GenBank/DDBJ whole genome shotgun (WGS) entry which is preliminary data.</text>
</comment>
<feature type="compositionally biased region" description="Basic and acidic residues" evidence="3">
    <location>
        <begin position="79"/>
        <end position="88"/>
    </location>
</feature>
<organism evidence="4 5">
    <name type="scientific">Lepraria finkii</name>
    <dbReference type="NCBI Taxonomy" id="1340010"/>
    <lineage>
        <taxon>Eukaryota</taxon>
        <taxon>Fungi</taxon>
        <taxon>Dikarya</taxon>
        <taxon>Ascomycota</taxon>
        <taxon>Pezizomycotina</taxon>
        <taxon>Lecanoromycetes</taxon>
        <taxon>OSLEUM clade</taxon>
        <taxon>Lecanoromycetidae</taxon>
        <taxon>Lecanorales</taxon>
        <taxon>Lecanorineae</taxon>
        <taxon>Stereocaulaceae</taxon>
        <taxon>Lepraria</taxon>
    </lineage>
</organism>
<evidence type="ECO:0000313" key="4">
    <source>
        <dbReference type="EMBL" id="KAL2057728.1"/>
    </source>
</evidence>
<protein>
    <recommendedName>
        <fullName evidence="6">Pentatricopeptide repeat protein</fullName>
    </recommendedName>
</protein>
<gene>
    <name evidence="4" type="ORF">ABVK25_002112</name>
</gene>
<dbReference type="Gene3D" id="1.25.40.10">
    <property type="entry name" value="Tetratricopeptide repeat domain"/>
    <property type="match status" value="2"/>
</dbReference>
<dbReference type="PANTHER" id="PTHR47942:SF105">
    <property type="entry name" value="ATPASE EXPRESSION PROTEIN 3"/>
    <property type="match status" value="1"/>
</dbReference>
<feature type="compositionally biased region" description="Basic and acidic residues" evidence="3">
    <location>
        <begin position="640"/>
        <end position="654"/>
    </location>
</feature>
<dbReference type="PANTHER" id="PTHR47942">
    <property type="entry name" value="TETRATRICOPEPTIDE REPEAT (TPR)-LIKE SUPERFAMILY PROTEIN-RELATED"/>
    <property type="match status" value="1"/>
</dbReference>
<feature type="compositionally biased region" description="Basic and acidic residues" evidence="3">
    <location>
        <begin position="695"/>
        <end position="706"/>
    </location>
</feature>
<feature type="region of interest" description="Disordered" evidence="3">
    <location>
        <begin position="338"/>
        <end position="365"/>
    </location>
</feature>
<keyword evidence="1" id="KW-0677">Repeat</keyword>
<dbReference type="EMBL" id="JBHFEH010000004">
    <property type="protein sequence ID" value="KAL2057728.1"/>
    <property type="molecule type" value="Genomic_DNA"/>
</dbReference>